<protein>
    <submittedName>
        <fullName evidence="1">Uncharacterized protein</fullName>
    </submittedName>
</protein>
<dbReference type="EMBL" id="JACVVK020000017">
    <property type="protein sequence ID" value="KAK7503936.1"/>
    <property type="molecule type" value="Genomic_DNA"/>
</dbReference>
<dbReference type="AlphaFoldDB" id="A0ABD0LWN1"/>
<evidence type="ECO:0000313" key="1">
    <source>
        <dbReference type="EMBL" id="KAK7503936.1"/>
    </source>
</evidence>
<evidence type="ECO:0000313" key="2">
    <source>
        <dbReference type="Proteomes" id="UP001519460"/>
    </source>
</evidence>
<organism evidence="1 2">
    <name type="scientific">Batillaria attramentaria</name>
    <dbReference type="NCBI Taxonomy" id="370345"/>
    <lineage>
        <taxon>Eukaryota</taxon>
        <taxon>Metazoa</taxon>
        <taxon>Spiralia</taxon>
        <taxon>Lophotrochozoa</taxon>
        <taxon>Mollusca</taxon>
        <taxon>Gastropoda</taxon>
        <taxon>Caenogastropoda</taxon>
        <taxon>Sorbeoconcha</taxon>
        <taxon>Cerithioidea</taxon>
        <taxon>Batillariidae</taxon>
        <taxon>Batillaria</taxon>
    </lineage>
</organism>
<reference evidence="1 2" key="1">
    <citation type="journal article" date="2023" name="Sci. Data">
        <title>Genome assembly of the Korean intertidal mud-creeper Batillaria attramentaria.</title>
        <authorList>
            <person name="Patra A.K."/>
            <person name="Ho P.T."/>
            <person name="Jun S."/>
            <person name="Lee S.J."/>
            <person name="Kim Y."/>
            <person name="Won Y.J."/>
        </authorList>
    </citation>
    <scope>NUCLEOTIDE SEQUENCE [LARGE SCALE GENOMIC DNA]</scope>
    <source>
        <strain evidence="1">Wonlab-2016</strain>
    </source>
</reference>
<accession>A0ABD0LWN1</accession>
<dbReference type="Proteomes" id="UP001519460">
    <property type="component" value="Unassembled WGS sequence"/>
</dbReference>
<keyword evidence="2" id="KW-1185">Reference proteome</keyword>
<comment type="caution">
    <text evidence="1">The sequence shown here is derived from an EMBL/GenBank/DDBJ whole genome shotgun (WGS) entry which is preliminary data.</text>
</comment>
<name>A0ABD0LWN1_9CAEN</name>
<gene>
    <name evidence="1" type="ORF">BaRGS_00004668</name>
</gene>
<proteinExistence type="predicted"/>
<sequence length="135" mass="15199">MLKLTADILSRIDCPEEDEVELLEQRTRQPMIKVQRKKLKPKNLFFFFTFLRNLPLRMKSMRPDEAESTRNSSLAVKELGNEDTVCGGEKKSFTLSVVEPEAGSSRPSSFALFALPTIWLYLLGVSSVGTNSLGE</sequence>